<dbReference type="SUPFAM" id="SSF46934">
    <property type="entry name" value="UBA-like"/>
    <property type="match status" value="1"/>
</dbReference>
<evidence type="ECO:0000259" key="2">
    <source>
        <dbReference type="Pfam" id="PF14242"/>
    </source>
</evidence>
<name>A0A8H2M8Z9_9FIRM</name>
<evidence type="ECO:0000256" key="1">
    <source>
        <dbReference type="SAM" id="MobiDB-lite"/>
    </source>
</evidence>
<keyword evidence="4" id="KW-1185">Reference proteome</keyword>
<evidence type="ECO:0000313" key="4">
    <source>
        <dbReference type="Proteomes" id="UP000377798"/>
    </source>
</evidence>
<evidence type="ECO:0000313" key="3">
    <source>
        <dbReference type="EMBL" id="VFB17332.1"/>
    </source>
</evidence>
<feature type="compositionally biased region" description="Basic and acidic residues" evidence="1">
    <location>
        <begin position="47"/>
        <end position="60"/>
    </location>
</feature>
<gene>
    <name evidence="3" type="ORF">NCTC13150_01919</name>
</gene>
<reference evidence="3 4" key="1">
    <citation type="submission" date="2019-02" db="EMBL/GenBank/DDBJ databases">
        <authorList>
            <consortium name="Pathogen Informatics"/>
        </authorList>
    </citation>
    <scope>NUCLEOTIDE SEQUENCE [LARGE SCALE GENOMIC DNA]</scope>
    <source>
        <strain evidence="3 4">3012STDY7089603</strain>
    </source>
</reference>
<dbReference type="Pfam" id="PF14242">
    <property type="entry name" value="DUF4342"/>
    <property type="match status" value="1"/>
</dbReference>
<dbReference type="InterPro" id="IPR025642">
    <property type="entry name" value="DUF4342"/>
</dbReference>
<dbReference type="EMBL" id="CAACYI010000001">
    <property type="protein sequence ID" value="VFB17332.1"/>
    <property type="molecule type" value="Genomic_DNA"/>
</dbReference>
<proteinExistence type="predicted"/>
<feature type="domain" description="DUF4342" evidence="2">
    <location>
        <begin position="65"/>
        <end position="128"/>
    </location>
</feature>
<dbReference type="Gene3D" id="1.10.8.10">
    <property type="entry name" value="DNA helicase RuvA subunit, C-terminal domain"/>
    <property type="match status" value="1"/>
</dbReference>
<sequence length="146" mass="15961">MITIEKIDYVMAATGKSYEEVRQALLDVDGDADQAIENLKAGQGSFKDQDPTGPEDDKQSQDFVDQVVQAIKDIWHRGNASRLVVENSKGDTVLSVSLNVSAIAFVIEPLIAIIGLGATVITSYNIKIYMDNGDIIDIKEYIGLKK</sequence>
<dbReference type="Proteomes" id="UP000377798">
    <property type="component" value="Unassembled WGS sequence"/>
</dbReference>
<dbReference type="RefSeq" id="WP_131749887.1">
    <property type="nucleotide sequence ID" value="NZ_CAACYI010000001.1"/>
</dbReference>
<feature type="region of interest" description="Disordered" evidence="1">
    <location>
        <begin position="39"/>
        <end position="60"/>
    </location>
</feature>
<comment type="caution">
    <text evidence="3">The sequence shown here is derived from an EMBL/GenBank/DDBJ whole genome shotgun (WGS) entry which is preliminary data.</text>
</comment>
<organism evidence="3 4">
    <name type="scientific">Urinicoccus massiliensis</name>
    <dbReference type="NCBI Taxonomy" id="1723382"/>
    <lineage>
        <taxon>Bacteria</taxon>
        <taxon>Bacillati</taxon>
        <taxon>Bacillota</taxon>
        <taxon>Tissierellia</taxon>
        <taxon>Tissierellales</taxon>
        <taxon>Peptoniphilaceae</taxon>
        <taxon>Urinicoccus</taxon>
    </lineage>
</organism>
<protein>
    <recommendedName>
        <fullName evidence="2">DUF4342 domain-containing protein</fullName>
    </recommendedName>
</protein>
<dbReference type="AlphaFoldDB" id="A0A8H2M8Z9"/>
<dbReference type="InterPro" id="IPR009060">
    <property type="entry name" value="UBA-like_sf"/>
</dbReference>
<accession>A0A8H2M8Z9</accession>